<reference evidence="1 2" key="1">
    <citation type="submission" date="2020-08" db="EMBL/GenBank/DDBJ databases">
        <title>Aphidius gifuensis genome sequencing and assembly.</title>
        <authorList>
            <person name="Du Z."/>
        </authorList>
    </citation>
    <scope>NUCLEOTIDE SEQUENCE [LARGE SCALE GENOMIC DNA]</scope>
    <source>
        <strain evidence="1">YNYX2018</strain>
        <tissue evidence="1">Adults</tissue>
    </source>
</reference>
<dbReference type="Proteomes" id="UP000639338">
    <property type="component" value="Unassembled WGS sequence"/>
</dbReference>
<evidence type="ECO:0000313" key="1">
    <source>
        <dbReference type="EMBL" id="KAF7995773.1"/>
    </source>
</evidence>
<accession>A0A834XY91</accession>
<keyword evidence="2" id="KW-1185">Reference proteome</keyword>
<evidence type="ECO:0000313" key="2">
    <source>
        <dbReference type="Proteomes" id="UP000639338"/>
    </source>
</evidence>
<organism evidence="1 2">
    <name type="scientific">Aphidius gifuensis</name>
    <name type="common">Parasitoid wasp</name>
    <dbReference type="NCBI Taxonomy" id="684658"/>
    <lineage>
        <taxon>Eukaryota</taxon>
        <taxon>Metazoa</taxon>
        <taxon>Ecdysozoa</taxon>
        <taxon>Arthropoda</taxon>
        <taxon>Hexapoda</taxon>
        <taxon>Insecta</taxon>
        <taxon>Pterygota</taxon>
        <taxon>Neoptera</taxon>
        <taxon>Endopterygota</taxon>
        <taxon>Hymenoptera</taxon>
        <taxon>Apocrita</taxon>
        <taxon>Ichneumonoidea</taxon>
        <taxon>Braconidae</taxon>
        <taxon>Aphidiinae</taxon>
        <taxon>Aphidius</taxon>
    </lineage>
</organism>
<gene>
    <name evidence="1" type="ORF">HCN44_006880</name>
</gene>
<dbReference type="EMBL" id="JACMRX010000002">
    <property type="protein sequence ID" value="KAF7995773.1"/>
    <property type="molecule type" value="Genomic_DNA"/>
</dbReference>
<protein>
    <submittedName>
        <fullName evidence="1">Uncharacterized protein</fullName>
    </submittedName>
</protein>
<name>A0A834XY91_APHGI</name>
<sequence length="272" mass="30507">MLSICFIFPTVFITELNGKLVEPTSDTIASEEKGPISFRGDGLNLLLDGDKLKFKVENIDETFILNHAVHVTALKKPTRILKGGGVNVLPSLHFDDMTVCDAKLTLKTQEGEEHRTYKTGSHTAPSRQWDGFGDYGLMNMMEDRKKTAAELYADAVATAAIVKYPGSVKLQFPMDLSLQGFKETIKIKETGETFIVCHTVNLKVLKESGDKIKNKELKNPKIDVLIQSGDINFKLLDGSYQGMRLRHEVSITLTDDNQMYITPMTKFRMIEE</sequence>
<comment type="caution">
    <text evidence="1">The sequence shown here is derived from an EMBL/GenBank/DDBJ whole genome shotgun (WGS) entry which is preliminary data.</text>
</comment>
<dbReference type="AlphaFoldDB" id="A0A834XY91"/>
<proteinExistence type="predicted"/>